<sequence>MPYLKIQTNQNIVASGEQALLREASALVATELGKPENYVMVNIEPTRPMLFAGTDAPTAYLELKSIGLAESQTKSLSAALCNLINKSLNIPTERIYIEFADATRSMWGWNKSTF</sequence>
<evidence type="ECO:0000256" key="11">
    <source>
        <dbReference type="ARBA" id="ARBA00042730"/>
    </source>
</evidence>
<dbReference type="PANTHER" id="PTHR11954:SF6">
    <property type="entry name" value="MACROPHAGE MIGRATION INHIBITORY FACTOR"/>
    <property type="match status" value="1"/>
</dbReference>
<comment type="catalytic activity">
    <reaction evidence="6">
        <text>L-dopachrome = 5,6-dihydroxyindole-2-carboxylate</text>
        <dbReference type="Rhea" id="RHEA:13041"/>
        <dbReference type="ChEBI" id="CHEBI:16875"/>
        <dbReference type="ChEBI" id="CHEBI:57509"/>
        <dbReference type="EC" id="5.3.3.12"/>
    </reaction>
</comment>
<dbReference type="AlphaFoldDB" id="A0A3B0ZF62"/>
<dbReference type="InterPro" id="IPR014347">
    <property type="entry name" value="Tautomerase/MIF_sf"/>
</dbReference>
<dbReference type="Gene3D" id="3.30.429.10">
    <property type="entry name" value="Macrophage Migration Inhibitory Factor"/>
    <property type="match status" value="1"/>
</dbReference>
<evidence type="ECO:0000256" key="1">
    <source>
        <dbReference type="ARBA" id="ARBA00004613"/>
    </source>
</evidence>
<evidence type="ECO:0000256" key="6">
    <source>
        <dbReference type="ARBA" id="ARBA00036823"/>
    </source>
</evidence>
<evidence type="ECO:0000256" key="10">
    <source>
        <dbReference type="ARBA" id="ARBA00041912"/>
    </source>
</evidence>
<name>A0A3B0ZF62_9ZZZZ</name>
<evidence type="ECO:0000313" key="12">
    <source>
        <dbReference type="EMBL" id="VAW92098.1"/>
    </source>
</evidence>
<evidence type="ECO:0000256" key="5">
    <source>
        <dbReference type="ARBA" id="ARBA00036735"/>
    </source>
</evidence>
<comment type="catalytic activity">
    <reaction evidence="5">
        <text>3-phenylpyruvate = enol-phenylpyruvate</text>
        <dbReference type="Rhea" id="RHEA:17097"/>
        <dbReference type="ChEBI" id="CHEBI:16815"/>
        <dbReference type="ChEBI" id="CHEBI:18005"/>
        <dbReference type="EC" id="5.3.2.1"/>
    </reaction>
</comment>
<dbReference type="GO" id="GO:0050178">
    <property type="term" value="F:phenylpyruvate tautomerase activity"/>
    <property type="evidence" value="ECO:0007669"/>
    <property type="project" value="UniProtKB-EC"/>
</dbReference>
<dbReference type="EC" id="5.3.2.1" evidence="8"/>
<reference evidence="12" key="1">
    <citation type="submission" date="2018-06" db="EMBL/GenBank/DDBJ databases">
        <authorList>
            <person name="Zhirakovskaya E."/>
        </authorList>
    </citation>
    <scope>NUCLEOTIDE SEQUENCE</scope>
</reference>
<evidence type="ECO:0000256" key="7">
    <source>
        <dbReference type="ARBA" id="ARBA00038932"/>
    </source>
</evidence>
<accession>A0A3B0ZF62</accession>
<protein>
    <recommendedName>
        <fullName evidence="11">L-dopachrome isomerase</fullName>
        <ecNumber evidence="8">5.3.2.1</ecNumber>
        <ecNumber evidence="7">5.3.3.12</ecNumber>
    </recommendedName>
    <alternativeName>
        <fullName evidence="9">L-dopachrome tautomerase</fullName>
    </alternativeName>
    <alternativeName>
        <fullName evidence="10">Phenylpyruvate tautomerase</fullName>
    </alternativeName>
</protein>
<dbReference type="Pfam" id="PF01187">
    <property type="entry name" value="MIF"/>
    <property type="match status" value="1"/>
</dbReference>
<dbReference type="PANTHER" id="PTHR11954">
    <property type="entry name" value="D-DOPACHROME DECARBOXYLASE"/>
    <property type="match status" value="1"/>
</dbReference>
<keyword evidence="3" id="KW-0964">Secreted</keyword>
<evidence type="ECO:0000256" key="9">
    <source>
        <dbReference type="ARBA" id="ARBA00041631"/>
    </source>
</evidence>
<dbReference type="InterPro" id="IPR001398">
    <property type="entry name" value="Macrophage_inhib_fac"/>
</dbReference>
<dbReference type="GO" id="GO:0004167">
    <property type="term" value="F:dopachrome isomerase activity"/>
    <property type="evidence" value="ECO:0007669"/>
    <property type="project" value="UniProtKB-EC"/>
</dbReference>
<dbReference type="EMBL" id="UOFT01000022">
    <property type="protein sequence ID" value="VAW92098.1"/>
    <property type="molecule type" value="Genomic_DNA"/>
</dbReference>
<evidence type="ECO:0000256" key="4">
    <source>
        <dbReference type="ARBA" id="ARBA00023235"/>
    </source>
</evidence>
<gene>
    <name evidence="12" type="ORF">MNBD_GAMMA23-896</name>
</gene>
<organism evidence="12">
    <name type="scientific">hydrothermal vent metagenome</name>
    <dbReference type="NCBI Taxonomy" id="652676"/>
    <lineage>
        <taxon>unclassified sequences</taxon>
        <taxon>metagenomes</taxon>
        <taxon>ecological metagenomes</taxon>
    </lineage>
</organism>
<keyword evidence="2" id="KW-0202">Cytokine</keyword>
<dbReference type="EC" id="5.3.3.12" evidence="7"/>
<keyword evidence="4" id="KW-0413">Isomerase</keyword>
<proteinExistence type="predicted"/>
<evidence type="ECO:0000256" key="8">
    <source>
        <dbReference type="ARBA" id="ARBA00039086"/>
    </source>
</evidence>
<dbReference type="SUPFAM" id="SSF55331">
    <property type="entry name" value="Tautomerase/MIF"/>
    <property type="match status" value="1"/>
</dbReference>
<comment type="subcellular location">
    <subcellularLocation>
        <location evidence="1">Secreted</location>
    </subcellularLocation>
</comment>
<dbReference type="GO" id="GO:0005125">
    <property type="term" value="F:cytokine activity"/>
    <property type="evidence" value="ECO:0007669"/>
    <property type="project" value="UniProtKB-KW"/>
</dbReference>
<dbReference type="GO" id="GO:0005615">
    <property type="term" value="C:extracellular space"/>
    <property type="evidence" value="ECO:0007669"/>
    <property type="project" value="UniProtKB-KW"/>
</dbReference>
<evidence type="ECO:0000256" key="3">
    <source>
        <dbReference type="ARBA" id="ARBA00022525"/>
    </source>
</evidence>
<evidence type="ECO:0000256" key="2">
    <source>
        <dbReference type="ARBA" id="ARBA00022514"/>
    </source>
</evidence>